<dbReference type="GO" id="GO:0003677">
    <property type="term" value="F:DNA binding"/>
    <property type="evidence" value="ECO:0007669"/>
    <property type="project" value="UniProtKB-UniRule"/>
</dbReference>
<feature type="coiled-coil region" evidence="7">
    <location>
        <begin position="167"/>
        <end position="201"/>
    </location>
</feature>
<dbReference type="AlphaFoldDB" id="A0A934WR64"/>
<comment type="similarity">
    <text evidence="7">Belongs to the SMC family.</text>
</comment>
<dbReference type="Gene3D" id="3.40.50.300">
    <property type="entry name" value="P-loop containing nucleotide triphosphate hydrolases"/>
    <property type="match status" value="2"/>
</dbReference>
<comment type="domain">
    <text evidence="7">Contains large globular domains required for ATP hydrolysis at each terminus and a third globular domain forming a flexible hinge near the middle of the molecule. These domains are separated by coiled-coil structures.</text>
</comment>
<feature type="domain" description="SMC hinge" evidence="8">
    <location>
        <begin position="523"/>
        <end position="639"/>
    </location>
</feature>
<evidence type="ECO:0000256" key="7">
    <source>
        <dbReference type="HAMAP-Rule" id="MF_01894"/>
    </source>
</evidence>
<reference evidence="9" key="1">
    <citation type="submission" date="2021-01" db="EMBL/GenBank/DDBJ databases">
        <title>Genome public.</title>
        <authorList>
            <person name="Liu C."/>
            <person name="Sun Q."/>
        </authorList>
    </citation>
    <scope>NUCLEOTIDE SEQUENCE</scope>
    <source>
        <strain evidence="9">M6</strain>
    </source>
</reference>
<comment type="subunit">
    <text evidence="7">Homodimer.</text>
</comment>
<dbReference type="SUPFAM" id="SSF75553">
    <property type="entry name" value="Smc hinge domain"/>
    <property type="match status" value="1"/>
</dbReference>
<proteinExistence type="inferred from homology"/>
<evidence type="ECO:0000256" key="3">
    <source>
        <dbReference type="ARBA" id="ARBA00022741"/>
    </source>
</evidence>
<dbReference type="PIRSF" id="PIRSF005719">
    <property type="entry name" value="SMC"/>
    <property type="match status" value="1"/>
</dbReference>
<evidence type="ECO:0000256" key="4">
    <source>
        <dbReference type="ARBA" id="ARBA00022840"/>
    </source>
</evidence>
<dbReference type="CDD" id="cd03278">
    <property type="entry name" value="ABC_SMC_barmotin"/>
    <property type="match status" value="1"/>
</dbReference>
<dbReference type="HAMAP" id="MF_01894">
    <property type="entry name" value="Smc_prok"/>
    <property type="match status" value="1"/>
</dbReference>
<feature type="coiled-coil region" evidence="7">
    <location>
        <begin position="799"/>
        <end position="970"/>
    </location>
</feature>
<organism evidence="9 10">
    <name type="scientific">Ruminococcus difficilis</name>
    <dbReference type="NCBI Taxonomy" id="2763069"/>
    <lineage>
        <taxon>Bacteria</taxon>
        <taxon>Bacillati</taxon>
        <taxon>Bacillota</taxon>
        <taxon>Clostridia</taxon>
        <taxon>Eubacteriales</taxon>
        <taxon>Oscillospiraceae</taxon>
        <taxon>Ruminococcus</taxon>
    </lineage>
</organism>
<evidence type="ECO:0000313" key="9">
    <source>
        <dbReference type="EMBL" id="MBK6087994.1"/>
    </source>
</evidence>
<evidence type="ECO:0000256" key="2">
    <source>
        <dbReference type="ARBA" id="ARBA00022490"/>
    </source>
</evidence>
<sequence length="1191" mass="133534">MLLKSLTLQGFKTFPDKTKLTFDKGITSVVGPNGSGKSNISDAIRWVLGEQSAKSLRCSKMEDVVFNGTDRRKRQGYAEVTLTIDNSDRSLPYGGDDVAVTRRYYRSGESEYLINKASVRLKDIHELFMDTGLGRDGYSMIGQGKIDSIVASKSEDRREIFEEAAGISRYRYRKTEAERKLNHTEENLLRLRDIVTELEDRVEPLRVQSEKAQKFLEYSGEKRGLEIALWLDTLDKSAAILRDHEDKIAIAKNQYEEADAALQSIASQTEEIYIKNGMMSSQIEQERNAASLFEAQIAGKNAEISVAENDILHNKENIERIIGEIEKAESSTVDIKKVVESKMAEIDALREKTLEKQSDYNAISDELNSINNDTSRSNDELQKLSAMIASLSQRLADVRVTDITAATAIEELEERAEVLSESSETKRVQRDELISIKEKYEEQIKTAEQKIAAFGNSIEGLEMKLRSRADKREELRQAAETLRLDAEEKSRRAKILSDLSANYEGFYNSVKVVMKEAKRGGLGGICGPVTTLIKVPSEYNVAMEVALGAKMQHIVVNNDADAKRAIELLKKRDGGRATFLPITTIKPRSLDEKGLDDCYGYIGIASQLCSTEPKYANILSNLLGRIVIAEDLSAASAIAKKYGYRFQVVTLDGQVINAGGSFTGGSRAKNSGLLSRESEIDKLRKQAAELSAKAKNAAEKLTEAESQYAKVEADLLGTRADLTNTQNDKVRLNAEYNACLSELAGVSRDLEDIDRELKSGAEKITEAKASRELAQKDMIRFNADIESTELKIKTITGSRDEMAQKREEYADQLQQLRLDILGFEKDIDTRKAEIESAESTGSDQQLRITELNNEKQTYEQNNSEIENKITALRAEIDALTEKQTQSAENIERLNNEKLELEKNSVSLRQLERDKTAERELASNEFSRLEERKASKQKEFDDIIAKLWEEYELTRHEAEQQAIEIENLTEARSRLSSLKNKIRALGSVNTGAIEEYKEVSERYTFMKTQVDDVEKSKKEIENLITNLTKQMKEVFVDSFAEINKNFTLTFKELFGGGEAHLELSDPENILTSGIDIIVHPPGKIVVHLEALSGGEKALVAIALYFAIMKVRPAPFCVMDEIEAALDEVNVDRFAAYLRNLTESTQFILITHRRGTMEEADVLYGVTMQDEGISKLLELRASEVAAKLGMKAN</sequence>
<dbReference type="GO" id="GO:0007062">
    <property type="term" value="P:sister chromatid cohesion"/>
    <property type="evidence" value="ECO:0007669"/>
    <property type="project" value="InterPro"/>
</dbReference>
<dbReference type="InterPro" id="IPR011890">
    <property type="entry name" value="SMC_prok"/>
</dbReference>
<gene>
    <name evidence="7 9" type="primary">smc</name>
    <name evidence="9" type="ORF">JKK62_04900</name>
</gene>
<dbReference type="NCBIfam" id="TIGR02168">
    <property type="entry name" value="SMC_prok_B"/>
    <property type="match status" value="1"/>
</dbReference>
<feature type="coiled-coil region" evidence="7">
    <location>
        <begin position="1005"/>
        <end position="1032"/>
    </location>
</feature>
<feature type="binding site" evidence="7">
    <location>
        <begin position="32"/>
        <end position="39"/>
    </location>
    <ligand>
        <name>ATP</name>
        <dbReference type="ChEBI" id="CHEBI:30616"/>
    </ligand>
</feature>
<keyword evidence="4 7" id="KW-0067">ATP-binding</keyword>
<dbReference type="InterPro" id="IPR024704">
    <property type="entry name" value="SMC"/>
</dbReference>
<keyword evidence="5 7" id="KW-0175">Coiled coil</keyword>
<dbReference type="GO" id="GO:0030261">
    <property type="term" value="P:chromosome condensation"/>
    <property type="evidence" value="ECO:0007669"/>
    <property type="project" value="InterPro"/>
</dbReference>
<evidence type="ECO:0000313" key="10">
    <source>
        <dbReference type="Proteomes" id="UP000633365"/>
    </source>
</evidence>
<dbReference type="PANTHER" id="PTHR43977">
    <property type="entry name" value="STRUCTURAL MAINTENANCE OF CHROMOSOMES PROTEIN 3"/>
    <property type="match status" value="1"/>
</dbReference>
<comment type="caution">
    <text evidence="9">The sequence shown here is derived from an EMBL/GenBank/DDBJ whole genome shotgun (WGS) entry which is preliminary data.</text>
</comment>
<dbReference type="GO" id="GO:0006260">
    <property type="term" value="P:DNA replication"/>
    <property type="evidence" value="ECO:0007669"/>
    <property type="project" value="UniProtKB-UniRule"/>
</dbReference>
<feature type="coiled-coil region" evidence="7">
    <location>
        <begin position="409"/>
        <end position="492"/>
    </location>
</feature>
<dbReference type="FunFam" id="3.40.50.300:FF:000984">
    <property type="entry name" value="Chromosome partition protein Smc"/>
    <property type="match status" value="1"/>
</dbReference>
<dbReference type="EMBL" id="JAEQMG010000048">
    <property type="protein sequence ID" value="MBK6087994.1"/>
    <property type="molecule type" value="Genomic_DNA"/>
</dbReference>
<dbReference type="GO" id="GO:0005694">
    <property type="term" value="C:chromosome"/>
    <property type="evidence" value="ECO:0007669"/>
    <property type="project" value="InterPro"/>
</dbReference>
<dbReference type="SUPFAM" id="SSF52540">
    <property type="entry name" value="P-loop containing nucleoside triphosphate hydrolases"/>
    <property type="match status" value="1"/>
</dbReference>
<dbReference type="Gene3D" id="3.30.70.1620">
    <property type="match status" value="1"/>
</dbReference>
<keyword evidence="6 7" id="KW-0238">DNA-binding</keyword>
<evidence type="ECO:0000256" key="5">
    <source>
        <dbReference type="ARBA" id="ARBA00023054"/>
    </source>
</evidence>
<keyword evidence="10" id="KW-1185">Reference proteome</keyword>
<name>A0A934WR64_9FIRM</name>
<dbReference type="GO" id="GO:0007059">
    <property type="term" value="P:chromosome segregation"/>
    <property type="evidence" value="ECO:0007669"/>
    <property type="project" value="UniProtKB-UniRule"/>
</dbReference>
<evidence type="ECO:0000259" key="8">
    <source>
        <dbReference type="SMART" id="SM00968"/>
    </source>
</evidence>
<dbReference type="FunFam" id="3.40.50.300:FF:000901">
    <property type="entry name" value="Chromosome partition protein Smc"/>
    <property type="match status" value="1"/>
</dbReference>
<accession>A0A934WR64</accession>
<dbReference type="Proteomes" id="UP000633365">
    <property type="component" value="Unassembled WGS sequence"/>
</dbReference>
<dbReference type="Pfam" id="PF02463">
    <property type="entry name" value="SMC_N"/>
    <property type="match status" value="1"/>
</dbReference>
<comment type="subcellular location">
    <subcellularLocation>
        <location evidence="1 7">Cytoplasm</location>
    </subcellularLocation>
</comment>
<evidence type="ECO:0000256" key="1">
    <source>
        <dbReference type="ARBA" id="ARBA00004496"/>
    </source>
</evidence>
<feature type="coiled-coil region" evidence="7">
    <location>
        <begin position="673"/>
        <end position="714"/>
    </location>
</feature>
<dbReference type="InterPro" id="IPR003395">
    <property type="entry name" value="RecF/RecN/SMC_N"/>
</dbReference>
<comment type="function">
    <text evidence="7">Required for chromosome condensation and partitioning.</text>
</comment>
<dbReference type="InterPro" id="IPR010935">
    <property type="entry name" value="SMC_hinge"/>
</dbReference>
<dbReference type="Pfam" id="PF06470">
    <property type="entry name" value="SMC_hinge"/>
    <property type="match status" value="1"/>
</dbReference>
<dbReference type="InterPro" id="IPR036277">
    <property type="entry name" value="SMC_hinge_sf"/>
</dbReference>
<dbReference type="InterPro" id="IPR027417">
    <property type="entry name" value="P-loop_NTPase"/>
</dbReference>
<feature type="coiled-coil region" evidence="7">
    <location>
        <begin position="241"/>
        <end position="268"/>
    </location>
</feature>
<protein>
    <recommendedName>
        <fullName evidence="7">Chromosome partition protein Smc</fullName>
    </recommendedName>
</protein>
<dbReference type="SMART" id="SM00968">
    <property type="entry name" value="SMC_hinge"/>
    <property type="match status" value="1"/>
</dbReference>
<evidence type="ECO:0000256" key="6">
    <source>
        <dbReference type="ARBA" id="ARBA00023125"/>
    </source>
</evidence>
<dbReference type="GO" id="GO:0016887">
    <property type="term" value="F:ATP hydrolysis activity"/>
    <property type="evidence" value="ECO:0007669"/>
    <property type="project" value="InterPro"/>
</dbReference>
<dbReference type="RefSeq" id="WP_186833000.1">
    <property type="nucleotide sequence ID" value="NZ_JAEQMG010000048.1"/>
</dbReference>
<dbReference type="GO" id="GO:0005737">
    <property type="term" value="C:cytoplasm"/>
    <property type="evidence" value="ECO:0007669"/>
    <property type="project" value="UniProtKB-SubCell"/>
</dbReference>
<keyword evidence="3 7" id="KW-0547">Nucleotide-binding</keyword>
<keyword evidence="2 7" id="KW-0963">Cytoplasm</keyword>
<dbReference type="Gene3D" id="1.20.1060.20">
    <property type="match status" value="1"/>
</dbReference>
<dbReference type="GO" id="GO:0005524">
    <property type="term" value="F:ATP binding"/>
    <property type="evidence" value="ECO:0007669"/>
    <property type="project" value="UniProtKB-UniRule"/>
</dbReference>